<name>A0ABW4S0K0_9RHOB</name>
<dbReference type="SUPFAM" id="SSF55781">
    <property type="entry name" value="GAF domain-like"/>
    <property type="match status" value="1"/>
</dbReference>
<accession>A0ABW4S0K0</accession>
<evidence type="ECO:0000259" key="1">
    <source>
        <dbReference type="Pfam" id="PF01590"/>
    </source>
</evidence>
<protein>
    <submittedName>
        <fullName evidence="2">GAF domain-containing protein</fullName>
    </submittedName>
</protein>
<dbReference type="Proteomes" id="UP001597353">
    <property type="component" value="Unassembled WGS sequence"/>
</dbReference>
<evidence type="ECO:0000313" key="3">
    <source>
        <dbReference type="Proteomes" id="UP001597353"/>
    </source>
</evidence>
<dbReference type="InterPro" id="IPR003018">
    <property type="entry name" value="GAF"/>
</dbReference>
<sequence>MADLSLSSMTFSSAHAAADQPHAAVSAFATFCAARFGLKLLTVFAWDEGDDLCVRIWSNQPESYPFPATKRMGPTEWGYTVLRERQPWCGRTRREIRAAFFDHELIESLGCGACLSAPIVWRDRVIGAVSVLDAEGAYGPADAEALGRITWTLIPALLTHRIDTAGQGLPVEKEKT</sequence>
<gene>
    <name evidence="2" type="ORF">ACFSGJ_01635</name>
</gene>
<proteinExistence type="predicted"/>
<comment type="caution">
    <text evidence="2">The sequence shown here is derived from an EMBL/GenBank/DDBJ whole genome shotgun (WGS) entry which is preliminary data.</text>
</comment>
<evidence type="ECO:0000313" key="2">
    <source>
        <dbReference type="EMBL" id="MFD1910914.1"/>
    </source>
</evidence>
<dbReference type="Gene3D" id="3.30.450.40">
    <property type="match status" value="1"/>
</dbReference>
<dbReference type="Pfam" id="PF01590">
    <property type="entry name" value="GAF"/>
    <property type="match status" value="1"/>
</dbReference>
<feature type="domain" description="GAF" evidence="1">
    <location>
        <begin position="73"/>
        <end position="146"/>
    </location>
</feature>
<reference evidence="3" key="1">
    <citation type="journal article" date="2019" name="Int. J. Syst. Evol. Microbiol.">
        <title>The Global Catalogue of Microorganisms (GCM) 10K type strain sequencing project: providing services to taxonomists for standard genome sequencing and annotation.</title>
        <authorList>
            <consortium name="The Broad Institute Genomics Platform"/>
            <consortium name="The Broad Institute Genome Sequencing Center for Infectious Disease"/>
            <person name="Wu L."/>
            <person name="Ma J."/>
        </authorList>
    </citation>
    <scope>NUCLEOTIDE SEQUENCE [LARGE SCALE GENOMIC DNA]</scope>
    <source>
        <strain evidence="3">CGMCC 4.7242</strain>
    </source>
</reference>
<dbReference type="RefSeq" id="WP_390258928.1">
    <property type="nucleotide sequence ID" value="NZ_JBHUGH010000001.1"/>
</dbReference>
<dbReference type="InterPro" id="IPR029016">
    <property type="entry name" value="GAF-like_dom_sf"/>
</dbReference>
<dbReference type="EMBL" id="JBHUGH010000001">
    <property type="protein sequence ID" value="MFD1910914.1"/>
    <property type="molecule type" value="Genomic_DNA"/>
</dbReference>
<keyword evidence="3" id="KW-1185">Reference proteome</keyword>
<organism evidence="2 3">
    <name type="scientific">Halodurantibacterium flavum</name>
    <dbReference type="NCBI Taxonomy" id="1382802"/>
    <lineage>
        <taxon>Bacteria</taxon>
        <taxon>Pseudomonadati</taxon>
        <taxon>Pseudomonadota</taxon>
        <taxon>Alphaproteobacteria</taxon>
        <taxon>Rhodobacterales</taxon>
        <taxon>Paracoccaceae</taxon>
        <taxon>Halodurantibacterium</taxon>
    </lineage>
</organism>